<dbReference type="PANTHER" id="PTHR32071">
    <property type="entry name" value="TRANSCRIPTIONAL REGULATORY PROTEIN"/>
    <property type="match status" value="1"/>
</dbReference>
<evidence type="ECO:0000256" key="5">
    <source>
        <dbReference type="SAM" id="MobiDB-lite"/>
    </source>
</evidence>
<dbReference type="Gene3D" id="1.10.8.60">
    <property type="match status" value="1"/>
</dbReference>
<dbReference type="SUPFAM" id="SSF55781">
    <property type="entry name" value="GAF domain-like"/>
    <property type="match status" value="1"/>
</dbReference>
<proteinExistence type="predicted"/>
<reference evidence="7 8" key="1">
    <citation type="journal article" date="2018" name="Int. J. Syst. Evol. Microbiol.">
        <title>Epidermidibacterium keratini gen. nov., sp. nov., a member of the family Sporichthyaceae, isolated from keratin epidermis.</title>
        <authorList>
            <person name="Lee D.G."/>
            <person name="Trujillo M.E."/>
            <person name="Kang S."/>
            <person name="Nam J.J."/>
            <person name="Kim Y.J."/>
        </authorList>
    </citation>
    <scope>NUCLEOTIDE SEQUENCE [LARGE SCALE GENOMIC DNA]</scope>
    <source>
        <strain evidence="7 8">EPI-7</strain>
    </source>
</reference>
<keyword evidence="1" id="KW-0547">Nucleotide-binding</keyword>
<dbReference type="AlphaFoldDB" id="A0A7L4YJ87"/>
<dbReference type="Gene3D" id="3.40.50.300">
    <property type="entry name" value="P-loop containing nucleotide triphosphate hydrolases"/>
    <property type="match status" value="1"/>
</dbReference>
<sequence>MKNPPRAPVAESWYRSKLAGVRPLHALDRLEPEGAVETGPLLEASEPVLEELAHSLAYTAYATLLVDRECRIVHRTFGAESLARAFAGVGVDLGASLLEAHIGTNGPGTALETGAAVAIHGEEHFAEGLKDFSCLGYPIRHPLTKRVEGVLDISSFATDANPLLHPVLAHAVNDIERRLRERSQATDSRLMFAFQEAALRTRSALVAIGDDLTVSNRLAQDLLTSTDLAHLRMLIDELSITTRSAADLQLSSGQLVRVYADLISTRRTAALLRIEPQAKKRSAAKTSVSTEPRRGPVLVSGPAGSGRTTLARNLAGTTPVTLLSAAEALLDGDQEWARRFRQVMNASRGTLIIDGIELLSDSLLDLLTDHIGTRVGPEIVLVSGPLDGLQDRPAAVGALATHHEKTLPLAAQRDQILVFAREILGEIGTNLFLTPAAEAALAAHSWPGNLRELRAALVHAARGRTVASIAAADFPSSLSAGGSVVGSSGPLGQAERDVILHALRTVDGNKARAAKKLGISRTTLYAKMRAHRITEY</sequence>
<dbReference type="Pfam" id="PF25601">
    <property type="entry name" value="AAA_lid_14"/>
    <property type="match status" value="1"/>
</dbReference>
<dbReference type="OrthoDB" id="5496274at2"/>
<dbReference type="PANTHER" id="PTHR32071:SF122">
    <property type="entry name" value="SIGMA FACTOR"/>
    <property type="match status" value="1"/>
</dbReference>
<feature type="domain" description="Sigma-54 factor interaction" evidence="6">
    <location>
        <begin position="310"/>
        <end position="462"/>
    </location>
</feature>
<dbReference type="Gene3D" id="1.10.10.60">
    <property type="entry name" value="Homeodomain-like"/>
    <property type="match status" value="1"/>
</dbReference>
<dbReference type="Proteomes" id="UP000463857">
    <property type="component" value="Chromosome"/>
</dbReference>
<dbReference type="GO" id="GO:0005524">
    <property type="term" value="F:ATP binding"/>
    <property type="evidence" value="ECO:0007669"/>
    <property type="project" value="UniProtKB-KW"/>
</dbReference>
<evidence type="ECO:0000256" key="3">
    <source>
        <dbReference type="ARBA" id="ARBA00023015"/>
    </source>
</evidence>
<dbReference type="Gene3D" id="3.30.450.40">
    <property type="match status" value="1"/>
</dbReference>
<evidence type="ECO:0000256" key="2">
    <source>
        <dbReference type="ARBA" id="ARBA00022840"/>
    </source>
</evidence>
<accession>A0A7L4YJ87</accession>
<dbReference type="InterPro" id="IPR002197">
    <property type="entry name" value="HTH_Fis"/>
</dbReference>
<feature type="region of interest" description="Disordered" evidence="5">
    <location>
        <begin position="281"/>
        <end position="304"/>
    </location>
</feature>
<dbReference type="InterPro" id="IPR002078">
    <property type="entry name" value="Sigma_54_int"/>
</dbReference>
<name>A0A7L4YJ87_9ACTN</name>
<dbReference type="InParanoid" id="A0A7L4YJ87"/>
<dbReference type="RefSeq" id="WP_159542386.1">
    <property type="nucleotide sequence ID" value="NZ_CP047156.1"/>
</dbReference>
<evidence type="ECO:0000256" key="4">
    <source>
        <dbReference type="ARBA" id="ARBA00023163"/>
    </source>
</evidence>
<dbReference type="InterPro" id="IPR025944">
    <property type="entry name" value="Sigma_54_int_dom_CS"/>
</dbReference>
<keyword evidence="2" id="KW-0067">ATP-binding</keyword>
<keyword evidence="8" id="KW-1185">Reference proteome</keyword>
<evidence type="ECO:0000256" key="1">
    <source>
        <dbReference type="ARBA" id="ARBA00022741"/>
    </source>
</evidence>
<dbReference type="InterPro" id="IPR029016">
    <property type="entry name" value="GAF-like_dom_sf"/>
</dbReference>
<dbReference type="EMBL" id="CP047156">
    <property type="protein sequence ID" value="QHB99171.1"/>
    <property type="molecule type" value="Genomic_DNA"/>
</dbReference>
<dbReference type="Pfam" id="PF02954">
    <property type="entry name" value="HTH_8"/>
    <property type="match status" value="1"/>
</dbReference>
<gene>
    <name evidence="7" type="ORF">EK0264_01950</name>
</gene>
<keyword evidence="4" id="KW-0804">Transcription</keyword>
<dbReference type="SUPFAM" id="SSF46689">
    <property type="entry name" value="Homeodomain-like"/>
    <property type="match status" value="1"/>
</dbReference>
<dbReference type="PROSITE" id="PS00688">
    <property type="entry name" value="SIGMA54_INTERACT_3"/>
    <property type="match status" value="1"/>
</dbReference>
<dbReference type="SUPFAM" id="SSF52540">
    <property type="entry name" value="P-loop containing nucleoside triphosphate hydrolases"/>
    <property type="match status" value="1"/>
</dbReference>
<keyword evidence="3" id="KW-0805">Transcription regulation</keyword>
<evidence type="ECO:0000313" key="8">
    <source>
        <dbReference type="Proteomes" id="UP000463857"/>
    </source>
</evidence>
<dbReference type="InterPro" id="IPR009057">
    <property type="entry name" value="Homeodomain-like_sf"/>
</dbReference>
<dbReference type="GO" id="GO:0006355">
    <property type="term" value="P:regulation of DNA-templated transcription"/>
    <property type="evidence" value="ECO:0007669"/>
    <property type="project" value="InterPro"/>
</dbReference>
<organism evidence="7 8">
    <name type="scientific">Epidermidibacterium keratini</name>
    <dbReference type="NCBI Taxonomy" id="1891644"/>
    <lineage>
        <taxon>Bacteria</taxon>
        <taxon>Bacillati</taxon>
        <taxon>Actinomycetota</taxon>
        <taxon>Actinomycetes</taxon>
        <taxon>Sporichthyales</taxon>
        <taxon>Sporichthyaceae</taxon>
        <taxon>Epidermidibacterium</taxon>
    </lineage>
</organism>
<evidence type="ECO:0000313" key="7">
    <source>
        <dbReference type="EMBL" id="QHB99171.1"/>
    </source>
</evidence>
<dbReference type="KEGG" id="eke:EK0264_01950"/>
<protein>
    <submittedName>
        <fullName evidence="7">Transcriptional regulator</fullName>
    </submittedName>
</protein>
<evidence type="ECO:0000259" key="6">
    <source>
        <dbReference type="PROSITE" id="PS50045"/>
    </source>
</evidence>
<dbReference type="GO" id="GO:0043565">
    <property type="term" value="F:sequence-specific DNA binding"/>
    <property type="evidence" value="ECO:0007669"/>
    <property type="project" value="InterPro"/>
</dbReference>
<dbReference type="InterPro" id="IPR003593">
    <property type="entry name" value="AAA+_ATPase"/>
</dbReference>
<dbReference type="PROSITE" id="PS50045">
    <property type="entry name" value="SIGMA54_INTERACT_4"/>
    <property type="match status" value="1"/>
</dbReference>
<dbReference type="InterPro" id="IPR027417">
    <property type="entry name" value="P-loop_NTPase"/>
</dbReference>
<dbReference type="PRINTS" id="PR01590">
    <property type="entry name" value="HTHFIS"/>
</dbReference>
<dbReference type="InterPro" id="IPR058031">
    <property type="entry name" value="AAA_lid_NorR"/>
</dbReference>
<dbReference type="SMART" id="SM00382">
    <property type="entry name" value="AAA"/>
    <property type="match status" value="1"/>
</dbReference>